<dbReference type="Proteomes" id="UP000034034">
    <property type="component" value="Chromosome"/>
</dbReference>
<dbReference type="EMBL" id="CP009922">
    <property type="protein sequence ID" value="AKG41938.1"/>
    <property type="molecule type" value="Genomic_DNA"/>
</dbReference>
<keyword evidence="2" id="KW-1185">Reference proteome</keyword>
<dbReference type="AlphaFoldDB" id="A0A0F7FR73"/>
<sequence length="83" mass="8584">MGPDAWSAAGMSRERPFPFRATGCTARPPALSGHGAIAGPLCGAEPISTIARSGIAGAGIAQVGSVRRHRRIHPRDWLTPCAP</sequence>
<accession>A0A0F7FR73</accession>
<proteinExistence type="predicted"/>
<gene>
    <name evidence="1" type="ORF">SXIM_05540</name>
</gene>
<dbReference type="PATRIC" id="fig|408015.6.peg.582"/>
<reference evidence="1" key="1">
    <citation type="submission" date="2019-08" db="EMBL/GenBank/DDBJ databases">
        <title>Complete genome sequence of a mangrove-derived Streptomyces xiamenensis.</title>
        <authorList>
            <person name="Xu J."/>
        </authorList>
    </citation>
    <scope>NUCLEOTIDE SEQUENCE</scope>
    <source>
        <strain evidence="1">318</strain>
    </source>
</reference>
<organism evidence="1 2">
    <name type="scientific">Streptomyces xiamenensis</name>
    <dbReference type="NCBI Taxonomy" id="408015"/>
    <lineage>
        <taxon>Bacteria</taxon>
        <taxon>Bacillati</taxon>
        <taxon>Actinomycetota</taxon>
        <taxon>Actinomycetes</taxon>
        <taxon>Kitasatosporales</taxon>
        <taxon>Streptomycetaceae</taxon>
        <taxon>Streptomyces</taxon>
    </lineage>
</organism>
<dbReference type="STRING" id="408015.SXIM_05540"/>
<name>A0A0F7FR73_9ACTN</name>
<protein>
    <submittedName>
        <fullName evidence="1">Uncharacterized protein</fullName>
    </submittedName>
</protein>
<evidence type="ECO:0000313" key="1">
    <source>
        <dbReference type="EMBL" id="AKG41938.1"/>
    </source>
</evidence>
<dbReference type="KEGG" id="sxi:SXIM_05540"/>
<dbReference type="HOGENOM" id="CLU_2541294_0_0_11"/>
<evidence type="ECO:0000313" key="2">
    <source>
        <dbReference type="Proteomes" id="UP000034034"/>
    </source>
</evidence>